<sequence length="362" mass="41013">MSKISYDKYVALLTREPAVDPEEFDKQSEEILSFSVIEKGGNGFSFELRPDPQKVEVDPELQELESFMNITSGLSRWRRNRQFFRRLQAGERRPVLVSEGDSWFQFPLLLKEVIDHLNRDYLIYSVGAAGDTAANMVFGQNRHGQREYMSALGKVRKHGVAAFLFSAAGNDIVGEDPETGEAALFDLLRQFNGNPADVAGHIDHTVLKNKIGSLRIAYRKVIDDIRADEDFRTLPIVIHGYDYVFPFPYSEGGRHDERNPVYARKNGWLGDPLDRRGIYDQELRRNLIKYLLDELYAMLQGLSGDPRETGVWLVDCRNTLPDVDDWNDEIHPKSEGFGKVADKFKAALGGALGQDGLNRDVA</sequence>
<dbReference type="GO" id="GO:0016788">
    <property type="term" value="F:hydrolase activity, acting on ester bonds"/>
    <property type="evidence" value="ECO:0007669"/>
    <property type="project" value="UniProtKB-ARBA"/>
</dbReference>
<accession>A0A939EEN4</accession>
<dbReference type="InterPro" id="IPR036514">
    <property type="entry name" value="SGNH_hydro_sf"/>
</dbReference>
<proteinExistence type="predicted"/>
<comment type="caution">
    <text evidence="1">The sequence shown here is derived from an EMBL/GenBank/DDBJ whole genome shotgun (WGS) entry which is preliminary data.</text>
</comment>
<dbReference type="Proteomes" id="UP000664096">
    <property type="component" value="Unassembled WGS sequence"/>
</dbReference>
<dbReference type="Gene3D" id="3.40.50.1110">
    <property type="entry name" value="SGNH hydrolase"/>
    <property type="match status" value="1"/>
</dbReference>
<dbReference type="RefSeq" id="WP_207141705.1">
    <property type="nucleotide sequence ID" value="NZ_JAEKJZ010000003.1"/>
</dbReference>
<reference evidence="1" key="1">
    <citation type="submission" date="2020-12" db="EMBL/GenBank/DDBJ databases">
        <title>Oil enriched cultivation method for isolating marine PHA-producing bacteria.</title>
        <authorList>
            <person name="Zheng W."/>
            <person name="Yu S."/>
            <person name="Huang Y."/>
        </authorList>
    </citation>
    <scope>NUCLEOTIDE SEQUENCE</scope>
    <source>
        <strain evidence="1">SY-2-12</strain>
    </source>
</reference>
<evidence type="ECO:0008006" key="3">
    <source>
        <dbReference type="Google" id="ProtNLM"/>
    </source>
</evidence>
<name>A0A939EEN4_9HYPH</name>
<evidence type="ECO:0000313" key="1">
    <source>
        <dbReference type="EMBL" id="MBN9671852.1"/>
    </source>
</evidence>
<dbReference type="EMBL" id="JAEKJZ010000003">
    <property type="protein sequence ID" value="MBN9671852.1"/>
    <property type="molecule type" value="Genomic_DNA"/>
</dbReference>
<organism evidence="1 2">
    <name type="scientific">Roseibium aggregatum</name>
    <dbReference type="NCBI Taxonomy" id="187304"/>
    <lineage>
        <taxon>Bacteria</taxon>
        <taxon>Pseudomonadati</taxon>
        <taxon>Pseudomonadota</taxon>
        <taxon>Alphaproteobacteria</taxon>
        <taxon>Hyphomicrobiales</taxon>
        <taxon>Stappiaceae</taxon>
        <taxon>Roseibium</taxon>
    </lineage>
</organism>
<gene>
    <name evidence="1" type="ORF">JF539_15995</name>
</gene>
<dbReference type="AlphaFoldDB" id="A0A939EEN4"/>
<evidence type="ECO:0000313" key="2">
    <source>
        <dbReference type="Proteomes" id="UP000664096"/>
    </source>
</evidence>
<protein>
    <recommendedName>
        <fullName evidence="3">GDSL-like lipase/acylhydrolase family protein</fullName>
    </recommendedName>
</protein>